<evidence type="ECO:0000256" key="1">
    <source>
        <dbReference type="ARBA" id="ARBA00010568"/>
    </source>
</evidence>
<dbReference type="EMBL" id="JACVVK020000200">
    <property type="protein sequence ID" value="KAK7485052.1"/>
    <property type="molecule type" value="Genomic_DNA"/>
</dbReference>
<gene>
    <name evidence="2" type="ORF">BaRGS_00023691</name>
</gene>
<sequence>MESEPKPSQTYDEYWLWEMKFLNMRLNVYPRSESGKWMTFHALGPDLDAAWNRAKHLYRTGQLPEIKSMKVGTAAPNPAYADKSQDTKVICFYCGPASDKQKMLAIGRQVAEKMDYQAGHIAYKTDDMTRSGVSGCVYKIYRSN</sequence>
<dbReference type="AlphaFoldDB" id="A0ABD0KDD2"/>
<comment type="caution">
    <text evidence="2">The sequence shown here is derived from an EMBL/GenBank/DDBJ whole genome shotgun (WGS) entry which is preliminary data.</text>
</comment>
<name>A0ABD0KDD2_9CAEN</name>
<accession>A0ABD0KDD2</accession>
<evidence type="ECO:0000313" key="3">
    <source>
        <dbReference type="Proteomes" id="UP001519460"/>
    </source>
</evidence>
<dbReference type="PANTHER" id="PTHR31977:SF1">
    <property type="entry name" value="UPF0696 PROTEIN C11ORF68"/>
    <property type="match status" value="1"/>
</dbReference>
<organism evidence="2 3">
    <name type="scientific">Batillaria attramentaria</name>
    <dbReference type="NCBI Taxonomy" id="370345"/>
    <lineage>
        <taxon>Eukaryota</taxon>
        <taxon>Metazoa</taxon>
        <taxon>Spiralia</taxon>
        <taxon>Lophotrochozoa</taxon>
        <taxon>Mollusca</taxon>
        <taxon>Gastropoda</taxon>
        <taxon>Caenogastropoda</taxon>
        <taxon>Sorbeoconcha</taxon>
        <taxon>Cerithioidea</taxon>
        <taxon>Batillariidae</taxon>
        <taxon>Batillaria</taxon>
    </lineage>
</organism>
<dbReference type="SUPFAM" id="SSF55418">
    <property type="entry name" value="eIF4e-like"/>
    <property type="match status" value="1"/>
</dbReference>
<dbReference type="InterPro" id="IPR023398">
    <property type="entry name" value="TIF_eIF4e-like"/>
</dbReference>
<proteinExistence type="inferred from homology"/>
<keyword evidence="3" id="KW-1185">Reference proteome</keyword>
<reference evidence="2 3" key="1">
    <citation type="journal article" date="2023" name="Sci. Data">
        <title>Genome assembly of the Korean intertidal mud-creeper Batillaria attramentaria.</title>
        <authorList>
            <person name="Patra A.K."/>
            <person name="Ho P.T."/>
            <person name="Jun S."/>
            <person name="Lee S.J."/>
            <person name="Kim Y."/>
            <person name="Won Y.J."/>
        </authorList>
    </citation>
    <scope>NUCLEOTIDE SEQUENCE [LARGE SCALE GENOMIC DNA]</scope>
    <source>
        <strain evidence="2">Wonlab-2016</strain>
    </source>
</reference>
<dbReference type="Gene3D" id="3.30.760.10">
    <property type="entry name" value="RNA Cap, Translation Initiation Factor Eif4e"/>
    <property type="match status" value="1"/>
</dbReference>
<dbReference type="Proteomes" id="UP001519460">
    <property type="component" value="Unassembled WGS sequence"/>
</dbReference>
<evidence type="ECO:0000313" key="2">
    <source>
        <dbReference type="EMBL" id="KAK7485052.1"/>
    </source>
</evidence>
<protein>
    <submittedName>
        <fullName evidence="2">Uncharacterized protein</fullName>
    </submittedName>
</protein>
<dbReference type="PANTHER" id="PTHR31977">
    <property type="entry name" value="UPF0696 PROTEIN C11ORF68"/>
    <property type="match status" value="1"/>
</dbReference>
<dbReference type="InterPro" id="IPR015034">
    <property type="entry name" value="Bles03"/>
</dbReference>
<comment type="similarity">
    <text evidence="1">Belongs to the UPF0696 family.</text>
</comment>